<sequence>MEAQKSTDKYGYDAVGRRHYITDGRHCSALLAAAAANPLLPASRRGQGVVIRNIIIEGRFARA</sequence>
<accession>A0A928V2Y2</accession>
<gene>
    <name evidence="1" type="ORF">C4F51_03310</name>
</gene>
<comment type="caution">
    <text evidence="1">The sequence shown here is derived from an EMBL/GenBank/DDBJ whole genome shotgun (WGS) entry which is preliminary data.</text>
</comment>
<name>A0A928V2Y2_9GAMM</name>
<dbReference type="Proteomes" id="UP000652567">
    <property type="component" value="Unassembled WGS sequence"/>
</dbReference>
<keyword evidence="2" id="KW-1185">Reference proteome</keyword>
<dbReference type="EMBL" id="PRDL01000001">
    <property type="protein sequence ID" value="MBE8716210.1"/>
    <property type="molecule type" value="Genomic_DNA"/>
</dbReference>
<organism evidence="1 2">
    <name type="scientific">Cellvibrio polysaccharolyticus</name>
    <dbReference type="NCBI Taxonomy" id="2082724"/>
    <lineage>
        <taxon>Bacteria</taxon>
        <taxon>Pseudomonadati</taxon>
        <taxon>Pseudomonadota</taxon>
        <taxon>Gammaproteobacteria</taxon>
        <taxon>Cellvibrionales</taxon>
        <taxon>Cellvibrionaceae</taxon>
        <taxon>Cellvibrio</taxon>
    </lineage>
</organism>
<protein>
    <submittedName>
        <fullName evidence="1">Uncharacterized protein</fullName>
    </submittedName>
</protein>
<evidence type="ECO:0000313" key="1">
    <source>
        <dbReference type="EMBL" id="MBE8716210.1"/>
    </source>
</evidence>
<proteinExistence type="predicted"/>
<evidence type="ECO:0000313" key="2">
    <source>
        <dbReference type="Proteomes" id="UP000652567"/>
    </source>
</evidence>
<reference evidence="1" key="1">
    <citation type="submission" date="2018-07" db="EMBL/GenBank/DDBJ databases">
        <title>Genome assembly of strain Ka43.</title>
        <authorList>
            <person name="Kukolya J."/>
            <person name="Nagy I."/>
            <person name="Horvath B."/>
            <person name="Toth A."/>
        </authorList>
    </citation>
    <scope>NUCLEOTIDE SEQUENCE</scope>
    <source>
        <strain evidence="1">KB43</strain>
    </source>
</reference>
<dbReference type="AlphaFoldDB" id="A0A928V2Y2"/>